<protein>
    <recommendedName>
        <fullName evidence="1">LEM domain-containing protein</fullName>
    </recommendedName>
</protein>
<reference evidence="2" key="1">
    <citation type="submission" date="2021-04" db="EMBL/GenBank/DDBJ databases">
        <authorList>
            <consortium name="Molecular Ecology Group"/>
        </authorList>
    </citation>
    <scope>NUCLEOTIDE SEQUENCE</scope>
</reference>
<proteinExistence type="predicted"/>
<evidence type="ECO:0000259" key="1">
    <source>
        <dbReference type="PROSITE" id="PS50954"/>
    </source>
</evidence>
<sequence length="81" mass="9221">MACFIFFVTGTTFGFYLMATPDTDPEKVLHMKLHDLQMNYSDARLKQLLAEHGLDNMPFTVTTRNVLLKKLAQKILNMSPG</sequence>
<dbReference type="InterPro" id="IPR003887">
    <property type="entry name" value="LEM_dom"/>
</dbReference>
<feature type="non-terminal residue" evidence="2">
    <location>
        <position position="81"/>
    </location>
</feature>
<dbReference type="AlphaFoldDB" id="A0A8S3ZNR9"/>
<dbReference type="Proteomes" id="UP000678393">
    <property type="component" value="Unassembled WGS sequence"/>
</dbReference>
<dbReference type="PROSITE" id="PS50954">
    <property type="entry name" value="LEM"/>
    <property type="match status" value="1"/>
</dbReference>
<comment type="caution">
    <text evidence="2">The sequence shown here is derived from an EMBL/GenBank/DDBJ whole genome shotgun (WGS) entry which is preliminary data.</text>
</comment>
<feature type="domain" description="LEM" evidence="1">
    <location>
        <begin position="34"/>
        <end position="78"/>
    </location>
</feature>
<dbReference type="CDD" id="cd12934">
    <property type="entry name" value="LEM"/>
    <property type="match status" value="1"/>
</dbReference>
<gene>
    <name evidence="2" type="ORF">CUNI_LOCUS15036</name>
</gene>
<dbReference type="Gene3D" id="1.10.720.40">
    <property type="match status" value="1"/>
</dbReference>
<organism evidence="2 3">
    <name type="scientific">Candidula unifasciata</name>
    <dbReference type="NCBI Taxonomy" id="100452"/>
    <lineage>
        <taxon>Eukaryota</taxon>
        <taxon>Metazoa</taxon>
        <taxon>Spiralia</taxon>
        <taxon>Lophotrochozoa</taxon>
        <taxon>Mollusca</taxon>
        <taxon>Gastropoda</taxon>
        <taxon>Heterobranchia</taxon>
        <taxon>Euthyneura</taxon>
        <taxon>Panpulmonata</taxon>
        <taxon>Eupulmonata</taxon>
        <taxon>Stylommatophora</taxon>
        <taxon>Helicina</taxon>
        <taxon>Helicoidea</taxon>
        <taxon>Geomitridae</taxon>
        <taxon>Candidula</taxon>
    </lineage>
</organism>
<evidence type="ECO:0000313" key="3">
    <source>
        <dbReference type="Proteomes" id="UP000678393"/>
    </source>
</evidence>
<dbReference type="InterPro" id="IPR011015">
    <property type="entry name" value="LEM/LEM-like_dom_sf"/>
</dbReference>
<name>A0A8S3ZNR9_9EUPU</name>
<dbReference type="EMBL" id="CAJHNH020003513">
    <property type="protein sequence ID" value="CAG5129478.1"/>
    <property type="molecule type" value="Genomic_DNA"/>
</dbReference>
<dbReference type="SUPFAM" id="SSF63451">
    <property type="entry name" value="LEM domain"/>
    <property type="match status" value="1"/>
</dbReference>
<evidence type="ECO:0000313" key="2">
    <source>
        <dbReference type="EMBL" id="CAG5129478.1"/>
    </source>
</evidence>
<dbReference type="Pfam" id="PF03020">
    <property type="entry name" value="LEM"/>
    <property type="match status" value="1"/>
</dbReference>
<accession>A0A8S3ZNR9</accession>
<keyword evidence="3" id="KW-1185">Reference proteome</keyword>